<evidence type="ECO:0000256" key="3">
    <source>
        <dbReference type="ARBA" id="ARBA00023054"/>
    </source>
</evidence>
<feature type="compositionally biased region" description="Polar residues" evidence="4">
    <location>
        <begin position="18"/>
        <end position="28"/>
    </location>
</feature>
<feature type="domain" description="FAM193 C-terminal" evidence="5">
    <location>
        <begin position="922"/>
        <end position="974"/>
    </location>
</feature>
<evidence type="ECO:0000313" key="7">
    <source>
        <dbReference type="Proteomes" id="UP001591681"/>
    </source>
</evidence>
<evidence type="ECO:0000256" key="1">
    <source>
        <dbReference type="ARBA" id="ARBA00009689"/>
    </source>
</evidence>
<feature type="region of interest" description="Disordered" evidence="4">
    <location>
        <begin position="696"/>
        <end position="930"/>
    </location>
</feature>
<proteinExistence type="inferred from homology"/>
<gene>
    <name evidence="6" type="ORF">ACEWY4_027133</name>
</gene>
<accession>A0ABD1IS14</accession>
<evidence type="ECO:0000256" key="2">
    <source>
        <dbReference type="ARBA" id="ARBA00022553"/>
    </source>
</evidence>
<feature type="compositionally biased region" description="Polar residues" evidence="4">
    <location>
        <begin position="867"/>
        <end position="879"/>
    </location>
</feature>
<feature type="region of interest" description="Disordered" evidence="4">
    <location>
        <begin position="192"/>
        <end position="385"/>
    </location>
</feature>
<feature type="compositionally biased region" description="Basic and acidic residues" evidence="4">
    <location>
        <begin position="823"/>
        <end position="833"/>
    </location>
</feature>
<feature type="compositionally biased region" description="Basic residues" evidence="4">
    <location>
        <begin position="259"/>
        <end position="268"/>
    </location>
</feature>
<evidence type="ECO:0000256" key="4">
    <source>
        <dbReference type="SAM" id="MobiDB-lite"/>
    </source>
</evidence>
<keyword evidence="2" id="KW-0597">Phosphoprotein</keyword>
<feature type="compositionally biased region" description="Low complexity" evidence="4">
    <location>
        <begin position="220"/>
        <end position="230"/>
    </location>
</feature>
<dbReference type="InterPro" id="IPR029717">
    <property type="entry name" value="FAM193"/>
</dbReference>
<organism evidence="6 7">
    <name type="scientific">Coilia grayii</name>
    <name type="common">Gray's grenadier anchovy</name>
    <dbReference type="NCBI Taxonomy" id="363190"/>
    <lineage>
        <taxon>Eukaryota</taxon>
        <taxon>Metazoa</taxon>
        <taxon>Chordata</taxon>
        <taxon>Craniata</taxon>
        <taxon>Vertebrata</taxon>
        <taxon>Euteleostomi</taxon>
        <taxon>Actinopterygii</taxon>
        <taxon>Neopterygii</taxon>
        <taxon>Teleostei</taxon>
        <taxon>Clupei</taxon>
        <taxon>Clupeiformes</taxon>
        <taxon>Clupeoidei</taxon>
        <taxon>Engraulidae</taxon>
        <taxon>Coilinae</taxon>
        <taxon>Coilia</taxon>
    </lineage>
</organism>
<dbReference type="PANTHER" id="PTHR15109">
    <property type="entry name" value="AGAP004327-PA"/>
    <property type="match status" value="1"/>
</dbReference>
<evidence type="ECO:0000259" key="5">
    <source>
        <dbReference type="Pfam" id="PF15914"/>
    </source>
</evidence>
<comment type="caution">
    <text evidence="6">The sequence shown here is derived from an EMBL/GenBank/DDBJ whole genome shotgun (WGS) entry which is preliminary data.</text>
</comment>
<dbReference type="Pfam" id="PF15914">
    <property type="entry name" value="FAM193_C"/>
    <property type="match status" value="1"/>
</dbReference>
<feature type="region of interest" description="Disordered" evidence="4">
    <location>
        <begin position="1"/>
        <end position="41"/>
    </location>
</feature>
<sequence length="978" mass="103536">MARKKSKQQGVGQKDALSGQQQTLSKSPVSPGDAAGAGGGGDAGVDRLARANQSVHTCCLLCHREFKDWGASSVNGLPAPKLADAVPALPQALLREVPGRKQADSVPSLLGEVPLWICQSCKKSVEEDERRAVQEQATPVPLSHSSTCKSQTCGNGFPEQSSADWDPSSFLSAHKLSGLWSSAHSNGGAHCTHNVASHSQPGGTVGPSCHEKRACHDAPGKAPKVPGPKVCPYSHPASQNSSATSPGSPLSTSADHHKTTPKHFKTMCRRPTPPGEAFHPADHHQHSDLSVPPNSPTGLSSQHSSLLPPKQTSGGGGGGSGQHIHTGSAGSGMPPSHAPFSPLAPGSLHAPPSKHPPAGSEGLAPPLHKAGSCKNSHIPTVNSQHGKLASPIMGCNHPCNGHNGSVTTSNAGHVTAGACRDQACKGHKLANGTLCHPPCELEEGEDEDSSSERSSCASSSTNQKDGKYCDCCYCEFFGHNAPPAAPTSRNYAEIREKLRSRLTRRKEELPQRQDSDPAVPSAIDHRDVDELLDFINSTEPKPVNSAKAAKRARHKQKKKEKEKAQQNNMDASCGNPGPSLTEPDGDSVPDGEASRLLEWPQLELERVNSFLTSRLEEIKNTIKDSIRASFSMYDLNLDVNDFPKKAATLEGNHLLSHLNGSSDLQPIDLDMAPLSLRDLKRDLELVNGWEDAAATTTTTTTNTSTCTSADVPTSNTAAAKDPIQRLNSTPSLSKLIRVRSPERGPAAGSEATQPGPATPAKPKDEAPDAKNATGAGAKTKKGKKQQQQQQQHLRQQQQDQQEHGLAKPPKAGPESQKGGPESRMAEGDAEKAAKGAGGQKPPSQGQAAGDGQRSGHRKAEDARGPRQHQQNGSVGSSAGSRGKGDGDTNSSTPASSQQQQQPPKGKNKKNKNKPDKSNSAIDDVFLPKDLDPTEMDEIDREVEYFKRFCLDSAKQTRQKVAVNWSNFSLKKMSSNAAQ</sequence>
<feature type="region of interest" description="Disordered" evidence="4">
    <location>
        <begin position="503"/>
        <end position="592"/>
    </location>
</feature>
<feature type="compositionally biased region" description="Polar residues" evidence="4">
    <location>
        <begin position="373"/>
        <end position="385"/>
    </location>
</feature>
<feature type="compositionally biased region" description="Low complexity" evidence="4">
    <location>
        <begin position="889"/>
        <end position="904"/>
    </location>
</feature>
<feature type="compositionally biased region" description="Low complexity" evidence="4">
    <location>
        <begin position="696"/>
        <end position="709"/>
    </location>
</feature>
<feature type="compositionally biased region" description="Polar residues" evidence="4">
    <location>
        <begin position="296"/>
        <end position="305"/>
    </location>
</feature>
<feature type="compositionally biased region" description="Basic and acidic residues" evidence="4">
    <location>
        <begin position="503"/>
        <end position="515"/>
    </location>
</feature>
<feature type="compositionally biased region" description="Low complexity" evidence="4">
    <location>
        <begin position="785"/>
        <end position="799"/>
    </location>
</feature>
<feature type="compositionally biased region" description="Basic residues" evidence="4">
    <location>
        <begin position="548"/>
        <end position="558"/>
    </location>
</feature>
<dbReference type="PANTHER" id="PTHR15109:SF3">
    <property type="entry name" value="PROTEIN FAM193B"/>
    <property type="match status" value="1"/>
</dbReference>
<reference evidence="6 7" key="1">
    <citation type="submission" date="2024-09" db="EMBL/GenBank/DDBJ databases">
        <title>A chromosome-level genome assembly of Gray's grenadier anchovy, Coilia grayii.</title>
        <authorList>
            <person name="Fu Z."/>
        </authorList>
    </citation>
    <scope>NUCLEOTIDE SEQUENCE [LARGE SCALE GENOMIC DNA]</scope>
    <source>
        <strain evidence="6">G4</strain>
        <tissue evidence="6">Muscle</tissue>
    </source>
</reference>
<dbReference type="EMBL" id="JBHFQA010000024">
    <property type="protein sequence ID" value="KAL2077629.1"/>
    <property type="molecule type" value="Genomic_DNA"/>
</dbReference>
<dbReference type="InterPro" id="IPR031802">
    <property type="entry name" value="FAM193_C"/>
</dbReference>
<evidence type="ECO:0000313" key="6">
    <source>
        <dbReference type="EMBL" id="KAL2077629.1"/>
    </source>
</evidence>
<keyword evidence="3" id="KW-0175">Coiled coil</keyword>
<comment type="similarity">
    <text evidence="1">Belongs to the FAM193 family.</text>
</comment>
<protein>
    <recommendedName>
        <fullName evidence="5">FAM193 C-terminal domain-containing protein</fullName>
    </recommendedName>
</protein>
<feature type="compositionally biased region" description="Basic and acidic residues" evidence="4">
    <location>
        <begin position="209"/>
        <end position="219"/>
    </location>
</feature>
<keyword evidence="7" id="KW-1185">Reference proteome</keyword>
<name>A0ABD1IS14_9TELE</name>
<feature type="region of interest" description="Disordered" evidence="4">
    <location>
        <begin position="435"/>
        <end position="464"/>
    </location>
</feature>
<dbReference type="AlphaFoldDB" id="A0ABD1IS14"/>
<feature type="compositionally biased region" description="Polar residues" evidence="4">
    <location>
        <begin position="236"/>
        <end position="253"/>
    </location>
</feature>
<dbReference type="Proteomes" id="UP001591681">
    <property type="component" value="Unassembled WGS sequence"/>
</dbReference>
<feature type="compositionally biased region" description="Acidic residues" evidence="4">
    <location>
        <begin position="440"/>
        <end position="449"/>
    </location>
</feature>